<protein>
    <submittedName>
        <fullName evidence="9">Multidrug resistance protein MdtH</fullName>
    </submittedName>
</protein>
<feature type="domain" description="Major facilitator superfamily (MFS) profile" evidence="8">
    <location>
        <begin position="10"/>
        <end position="399"/>
    </location>
</feature>
<organism evidence="9 10">
    <name type="scientific">Planococcus massiliensis</name>
    <dbReference type="NCBI Taxonomy" id="1499687"/>
    <lineage>
        <taxon>Bacteria</taxon>
        <taxon>Bacillati</taxon>
        <taxon>Bacillota</taxon>
        <taxon>Bacilli</taxon>
        <taxon>Bacillales</taxon>
        <taxon>Caryophanaceae</taxon>
        <taxon>Planococcus</taxon>
    </lineage>
</organism>
<comment type="subcellular location">
    <subcellularLocation>
        <location evidence="1">Cell membrane</location>
        <topology evidence="1">Multi-pass membrane protein</topology>
    </subcellularLocation>
</comment>
<evidence type="ECO:0000256" key="3">
    <source>
        <dbReference type="ARBA" id="ARBA00022475"/>
    </source>
</evidence>
<feature type="transmembrane region" description="Helical" evidence="7">
    <location>
        <begin position="283"/>
        <end position="301"/>
    </location>
</feature>
<dbReference type="PANTHER" id="PTHR23513">
    <property type="entry name" value="INTEGRAL MEMBRANE EFFLUX PROTEIN-RELATED"/>
    <property type="match status" value="1"/>
</dbReference>
<evidence type="ECO:0000256" key="2">
    <source>
        <dbReference type="ARBA" id="ARBA00022448"/>
    </source>
</evidence>
<reference evidence="9 10" key="1">
    <citation type="submission" date="2014-09" db="EMBL/GenBank/DDBJ databases">
        <authorList>
            <person name="Urmite Genomes Urmite Genomes"/>
        </authorList>
    </citation>
    <scope>NUCLEOTIDE SEQUENCE [LARGE SCALE GENOMIC DNA]</scope>
    <source>
        <strain evidence="9 10">ES2</strain>
    </source>
</reference>
<feature type="transmembrane region" description="Helical" evidence="7">
    <location>
        <begin position="256"/>
        <end position="278"/>
    </location>
</feature>
<keyword evidence="5 7" id="KW-1133">Transmembrane helix</keyword>
<accession>A0A098EHL4</accession>
<dbReference type="GO" id="GO:0005886">
    <property type="term" value="C:plasma membrane"/>
    <property type="evidence" value="ECO:0007669"/>
    <property type="project" value="UniProtKB-SubCell"/>
</dbReference>
<feature type="transmembrane region" description="Helical" evidence="7">
    <location>
        <begin position="340"/>
        <end position="366"/>
    </location>
</feature>
<dbReference type="InterPro" id="IPR011701">
    <property type="entry name" value="MFS"/>
</dbReference>
<evidence type="ECO:0000256" key="1">
    <source>
        <dbReference type="ARBA" id="ARBA00004651"/>
    </source>
</evidence>
<feature type="transmembrane region" description="Helical" evidence="7">
    <location>
        <begin position="307"/>
        <end position="328"/>
    </location>
</feature>
<name>A0A098EHL4_9BACL</name>
<proteinExistence type="predicted"/>
<dbReference type="Gene3D" id="1.20.1250.20">
    <property type="entry name" value="MFS general substrate transporter like domains"/>
    <property type="match status" value="2"/>
</dbReference>
<dbReference type="EMBL" id="CCXS01000001">
    <property type="protein sequence ID" value="CEG21275.1"/>
    <property type="molecule type" value="Genomic_DNA"/>
</dbReference>
<evidence type="ECO:0000256" key="4">
    <source>
        <dbReference type="ARBA" id="ARBA00022692"/>
    </source>
</evidence>
<dbReference type="CDD" id="cd06173">
    <property type="entry name" value="MFS_MefA_like"/>
    <property type="match status" value="1"/>
</dbReference>
<dbReference type="Pfam" id="PF07690">
    <property type="entry name" value="MFS_1"/>
    <property type="match status" value="1"/>
</dbReference>
<feature type="transmembrane region" description="Helical" evidence="7">
    <location>
        <begin position="99"/>
        <end position="126"/>
    </location>
</feature>
<gene>
    <name evidence="9" type="primary">mdtH_1</name>
    <name evidence="9" type="ORF">BN1080_00182</name>
</gene>
<dbReference type="Proteomes" id="UP000043699">
    <property type="component" value="Unassembled WGS sequence"/>
</dbReference>
<dbReference type="InterPro" id="IPR020846">
    <property type="entry name" value="MFS_dom"/>
</dbReference>
<keyword evidence="2" id="KW-0813">Transport</keyword>
<keyword evidence="4 7" id="KW-0812">Transmembrane</keyword>
<evidence type="ECO:0000256" key="6">
    <source>
        <dbReference type="ARBA" id="ARBA00023136"/>
    </source>
</evidence>
<dbReference type="OrthoDB" id="2156306at2"/>
<evidence type="ECO:0000313" key="10">
    <source>
        <dbReference type="Proteomes" id="UP000043699"/>
    </source>
</evidence>
<dbReference type="SUPFAM" id="SSF103473">
    <property type="entry name" value="MFS general substrate transporter"/>
    <property type="match status" value="1"/>
</dbReference>
<dbReference type="InterPro" id="IPR036259">
    <property type="entry name" value="MFS_trans_sf"/>
</dbReference>
<evidence type="ECO:0000256" key="7">
    <source>
        <dbReference type="SAM" id="Phobius"/>
    </source>
</evidence>
<sequence>MAEANWRNPVILLISIGIANVGAWIYLIALNLSVLQRADRSAFAVAALYAIAPAAMLVTNGWGGSIVDRFNKKQLIISLDISRAILIGLLPFIHSLEIIYLLVFLLGILNALFVPASMVYVSMLLAPEQRKRFNSFRSLVDSGAFLLGPAIAGVLLVISSVEVAIAINAAALLGSGLLVTLLPNLEGKKVKGEKAESISWTLLKQDLAMVLAFSKSNSNVARVYLVFSGLMVAATALDSMEAAFSIEVLQLREEEYGLLVSVAGAGIIAGSILTTIFVKKLSVAFLMQIGAIGTAAGYLIYAFSSSFYGAAAGFFVLAFALAFANTGFQTFYQEQIPADILGRVSSIYGLLEAMGIIALTLGFGAVSYFFSIRIAVVIGSFGIFAIGLILWWLDFPNNEEHQSNAKAFLKES</sequence>
<dbReference type="STRING" id="1499687.BN1080_00182"/>
<keyword evidence="3" id="KW-1003">Cell membrane</keyword>
<evidence type="ECO:0000256" key="5">
    <source>
        <dbReference type="ARBA" id="ARBA00022989"/>
    </source>
</evidence>
<dbReference type="RefSeq" id="WP_052649669.1">
    <property type="nucleotide sequence ID" value="NZ_CCXS01000001.1"/>
</dbReference>
<dbReference type="PROSITE" id="PS50850">
    <property type="entry name" value="MFS"/>
    <property type="match status" value="1"/>
</dbReference>
<evidence type="ECO:0000259" key="8">
    <source>
        <dbReference type="PROSITE" id="PS50850"/>
    </source>
</evidence>
<feature type="transmembrane region" description="Helical" evidence="7">
    <location>
        <begin position="138"/>
        <end position="158"/>
    </location>
</feature>
<keyword evidence="10" id="KW-1185">Reference proteome</keyword>
<feature type="transmembrane region" description="Helical" evidence="7">
    <location>
        <begin position="41"/>
        <end position="63"/>
    </location>
</feature>
<dbReference type="AlphaFoldDB" id="A0A098EHL4"/>
<keyword evidence="6 7" id="KW-0472">Membrane</keyword>
<feature type="transmembrane region" description="Helical" evidence="7">
    <location>
        <begin position="164"/>
        <end position="185"/>
    </location>
</feature>
<feature type="transmembrane region" description="Helical" evidence="7">
    <location>
        <begin position="12"/>
        <end position="35"/>
    </location>
</feature>
<dbReference type="PANTHER" id="PTHR23513:SF6">
    <property type="entry name" value="MAJOR FACILITATOR SUPERFAMILY ASSOCIATED DOMAIN-CONTAINING PROTEIN"/>
    <property type="match status" value="1"/>
</dbReference>
<evidence type="ECO:0000313" key="9">
    <source>
        <dbReference type="EMBL" id="CEG21275.1"/>
    </source>
</evidence>
<feature type="transmembrane region" description="Helical" evidence="7">
    <location>
        <begin position="372"/>
        <end position="393"/>
    </location>
</feature>
<dbReference type="GO" id="GO:0022857">
    <property type="term" value="F:transmembrane transporter activity"/>
    <property type="evidence" value="ECO:0007669"/>
    <property type="project" value="InterPro"/>
</dbReference>